<organism evidence="2 3">
    <name type="scientific">Primorskyibacter sedentarius</name>
    <dbReference type="NCBI Taxonomy" id="745311"/>
    <lineage>
        <taxon>Bacteria</taxon>
        <taxon>Pseudomonadati</taxon>
        <taxon>Pseudomonadota</taxon>
        <taxon>Alphaproteobacteria</taxon>
        <taxon>Rhodobacterales</taxon>
        <taxon>Roseobacteraceae</taxon>
        <taxon>Primorskyibacter</taxon>
    </lineage>
</organism>
<feature type="domain" description="GP-PDE" evidence="1">
    <location>
        <begin position="10"/>
        <end position="252"/>
    </location>
</feature>
<dbReference type="RefSeq" id="WP_207905987.1">
    <property type="nucleotide sequence ID" value="NZ_SLZU01000004.1"/>
</dbReference>
<keyword evidence="3" id="KW-1185">Reference proteome</keyword>
<evidence type="ECO:0000259" key="1">
    <source>
        <dbReference type="PROSITE" id="PS51704"/>
    </source>
</evidence>
<dbReference type="AlphaFoldDB" id="A0A4R3JGZ8"/>
<proteinExistence type="predicted"/>
<accession>A0A4R3JGZ8</accession>
<dbReference type="SUPFAM" id="SSF51695">
    <property type="entry name" value="PLC-like phosphodiesterases"/>
    <property type="match status" value="1"/>
</dbReference>
<dbReference type="Pfam" id="PF03009">
    <property type="entry name" value="GDPD"/>
    <property type="match status" value="1"/>
</dbReference>
<gene>
    <name evidence="2" type="ORF">EDD52_1048</name>
</gene>
<dbReference type="EMBL" id="SLZU01000004">
    <property type="protein sequence ID" value="TCS65222.1"/>
    <property type="molecule type" value="Genomic_DNA"/>
</dbReference>
<sequence length="252" mass="26907">MRPLPPAFLDRPITHRGLHALGDGRPENSVAGFRAAIARGYGIELDLQLSADGIAMVFHDYALERLTDAQGAVATRTAEELQAIPLKNGESACIPTLSEVLTVVGGQVPLLIELKDQDGALGLGIGALEKAVAHDLHGYQGAAALMSFNPHSVIALAHLAPDRPRGLTTCAFSAEDWPLVPASRRTELRLIAEYDSADCCFVSHDHRDLAAPRIAALAEDGAAILCWTIRSAEQEAAARRHAHNVTFEGYLA</sequence>
<dbReference type="PANTHER" id="PTHR46211:SF1">
    <property type="entry name" value="GLYCEROPHOSPHODIESTER PHOSPHODIESTERASE, CYTOPLASMIC"/>
    <property type="match status" value="1"/>
</dbReference>
<dbReference type="PANTHER" id="PTHR46211">
    <property type="entry name" value="GLYCEROPHOSPHORYL DIESTER PHOSPHODIESTERASE"/>
    <property type="match status" value="1"/>
</dbReference>
<comment type="caution">
    <text evidence="2">The sequence shown here is derived from an EMBL/GenBank/DDBJ whole genome shotgun (WGS) entry which is preliminary data.</text>
</comment>
<dbReference type="InterPro" id="IPR030395">
    <property type="entry name" value="GP_PDE_dom"/>
</dbReference>
<reference evidence="2 3" key="1">
    <citation type="submission" date="2019-03" db="EMBL/GenBank/DDBJ databases">
        <title>Genomic Encyclopedia of Type Strains, Phase IV (KMG-IV): sequencing the most valuable type-strain genomes for metagenomic binning, comparative biology and taxonomic classification.</title>
        <authorList>
            <person name="Goeker M."/>
        </authorList>
    </citation>
    <scope>NUCLEOTIDE SEQUENCE [LARGE SCALE GENOMIC DNA]</scope>
    <source>
        <strain evidence="2 3">DSM 104836</strain>
    </source>
</reference>
<dbReference type="Proteomes" id="UP000295696">
    <property type="component" value="Unassembled WGS sequence"/>
</dbReference>
<dbReference type="InterPro" id="IPR017946">
    <property type="entry name" value="PLC-like_Pdiesterase_TIM-brl"/>
</dbReference>
<dbReference type="Gene3D" id="3.20.20.190">
    <property type="entry name" value="Phosphatidylinositol (PI) phosphodiesterase"/>
    <property type="match status" value="1"/>
</dbReference>
<evidence type="ECO:0000313" key="2">
    <source>
        <dbReference type="EMBL" id="TCS65222.1"/>
    </source>
</evidence>
<dbReference type="GO" id="GO:0008081">
    <property type="term" value="F:phosphoric diester hydrolase activity"/>
    <property type="evidence" value="ECO:0007669"/>
    <property type="project" value="InterPro"/>
</dbReference>
<protein>
    <submittedName>
        <fullName evidence="2">Glycerophosphoryl diester phosphodiesterase</fullName>
    </submittedName>
</protein>
<dbReference type="GO" id="GO:0006629">
    <property type="term" value="P:lipid metabolic process"/>
    <property type="evidence" value="ECO:0007669"/>
    <property type="project" value="InterPro"/>
</dbReference>
<name>A0A4R3JGZ8_9RHOB</name>
<dbReference type="PROSITE" id="PS51704">
    <property type="entry name" value="GP_PDE"/>
    <property type="match status" value="1"/>
</dbReference>
<evidence type="ECO:0000313" key="3">
    <source>
        <dbReference type="Proteomes" id="UP000295696"/>
    </source>
</evidence>